<proteinExistence type="predicted"/>
<feature type="chain" id="PRO_5034286703" evidence="1">
    <location>
        <begin position="19"/>
        <end position="115"/>
    </location>
</feature>
<evidence type="ECO:0000313" key="3">
    <source>
        <dbReference type="Proteomes" id="UP000639643"/>
    </source>
</evidence>
<dbReference type="AlphaFoldDB" id="A0A8H6KP18"/>
<organism evidence="2 3">
    <name type="scientific">Colletotrichum musicola</name>
    <dbReference type="NCBI Taxonomy" id="2175873"/>
    <lineage>
        <taxon>Eukaryota</taxon>
        <taxon>Fungi</taxon>
        <taxon>Dikarya</taxon>
        <taxon>Ascomycota</taxon>
        <taxon>Pezizomycotina</taxon>
        <taxon>Sordariomycetes</taxon>
        <taxon>Hypocreomycetidae</taxon>
        <taxon>Glomerellales</taxon>
        <taxon>Glomerellaceae</taxon>
        <taxon>Colletotrichum</taxon>
        <taxon>Colletotrichum orchidearum species complex</taxon>
    </lineage>
</organism>
<reference evidence="2" key="1">
    <citation type="journal article" date="2020" name="Phytopathology">
        <title>Genome Sequence Resources of Colletotrichum truncatum, C. plurivorum, C. musicola, and C. sojae: Four Species Pathogenic to Soybean (Glycine max).</title>
        <authorList>
            <person name="Rogerio F."/>
            <person name="Boufleur T.R."/>
            <person name="Ciampi-Guillardi M."/>
            <person name="Sukno S.A."/>
            <person name="Thon M.R."/>
            <person name="Massola Junior N.S."/>
            <person name="Baroncelli R."/>
        </authorList>
    </citation>
    <scope>NUCLEOTIDE SEQUENCE</scope>
    <source>
        <strain evidence="2">LFN0074</strain>
    </source>
</reference>
<feature type="signal peptide" evidence="1">
    <location>
        <begin position="1"/>
        <end position="18"/>
    </location>
</feature>
<name>A0A8H6KP18_9PEZI</name>
<dbReference type="Proteomes" id="UP000639643">
    <property type="component" value="Unassembled WGS sequence"/>
</dbReference>
<comment type="caution">
    <text evidence="2">The sequence shown here is derived from an EMBL/GenBank/DDBJ whole genome shotgun (WGS) entry which is preliminary data.</text>
</comment>
<evidence type="ECO:0000313" key="2">
    <source>
        <dbReference type="EMBL" id="KAF6834428.1"/>
    </source>
</evidence>
<keyword evidence="3" id="KW-1185">Reference proteome</keyword>
<evidence type="ECO:0000256" key="1">
    <source>
        <dbReference type="SAM" id="SignalP"/>
    </source>
</evidence>
<sequence>MKFFTAPTLLALGVTTQAACRVKLLDGTDPNCCWGGDDGWDACLRQNGYAGCTNGMENNNFCKNHNIPNTMCKADCCDLRTGKGKACPKGKNRCDDDTGCPHETFVVFAGDPGAG</sequence>
<keyword evidence="1" id="KW-0732">Signal</keyword>
<dbReference type="OrthoDB" id="3446835at2759"/>
<gene>
    <name evidence="2" type="ORF">CMUS01_06165</name>
</gene>
<dbReference type="EMBL" id="WIGM01000196">
    <property type="protein sequence ID" value="KAF6834428.1"/>
    <property type="molecule type" value="Genomic_DNA"/>
</dbReference>
<accession>A0A8H6KP18</accession>
<protein>
    <submittedName>
        <fullName evidence="2">Uncharacterized protein</fullName>
    </submittedName>
</protein>